<dbReference type="InterPro" id="IPR029063">
    <property type="entry name" value="SAM-dependent_MTases_sf"/>
</dbReference>
<dbReference type="Proteomes" id="UP000612893">
    <property type="component" value="Unassembled WGS sequence"/>
</dbReference>
<evidence type="ECO:0000313" key="2">
    <source>
        <dbReference type="EMBL" id="MBJ7598488.1"/>
    </source>
</evidence>
<dbReference type="PANTHER" id="PTHR42912:SF80">
    <property type="entry name" value="METHYLTRANSFERASE DOMAIN-CONTAINING PROTEIN"/>
    <property type="match status" value="1"/>
</dbReference>
<reference evidence="2" key="1">
    <citation type="submission" date="2020-10" db="EMBL/GenBank/DDBJ databases">
        <title>Ca. Dormibacterota MAGs.</title>
        <authorList>
            <person name="Montgomery K."/>
        </authorList>
    </citation>
    <scope>NUCLEOTIDE SEQUENCE [LARGE SCALE GENOMIC DNA]</scope>
    <source>
        <strain evidence="2">SC8812_S17_10</strain>
    </source>
</reference>
<evidence type="ECO:0000259" key="1">
    <source>
        <dbReference type="Pfam" id="PF13649"/>
    </source>
</evidence>
<comment type="caution">
    <text evidence="2">The sequence shown here is derived from an EMBL/GenBank/DDBJ whole genome shotgun (WGS) entry which is preliminary data.</text>
</comment>
<sequence length="286" mass="30897">MSTVEFQTSPATDNWRSDFFGTVNEMPPEPVGLIEEVLEAMATEPGFRSARRALIGDLGLGSGRSVVEAGCGTGSALPDLVAVLGIDGQVTGVDPSRAFLERARTRAAGLGATRTTYHEGDARRLPLEDASHDAAFCDKVLIHVAPAVAVLSELARVTRPGGRVGALEWLPYFIISTTDPELADRYNNVYRQAVCDYYAAPNLERYLHDAGLVDVGTRTFVAYAGGLDEHPFWRLFLLAQIPLFAHAGLISEEDGRRFAEDVEELDSRGEFSAAFIVRTGVGARPA</sequence>
<dbReference type="Gene3D" id="3.40.50.150">
    <property type="entry name" value="Vaccinia Virus protein VP39"/>
    <property type="match status" value="1"/>
</dbReference>
<accession>A0A934N8Z7</accession>
<gene>
    <name evidence="2" type="ORF">JF922_10440</name>
</gene>
<organism evidence="2 3">
    <name type="scientific">Candidatus Nephthysia bennettiae</name>
    <dbReference type="NCBI Taxonomy" id="3127016"/>
    <lineage>
        <taxon>Bacteria</taxon>
        <taxon>Bacillati</taxon>
        <taxon>Candidatus Dormiibacterota</taxon>
        <taxon>Candidatus Dormibacteria</taxon>
        <taxon>Candidatus Dormibacterales</taxon>
        <taxon>Candidatus Dormibacteraceae</taxon>
        <taxon>Candidatus Nephthysia</taxon>
    </lineage>
</organism>
<dbReference type="EMBL" id="JAEKNR010000113">
    <property type="protein sequence ID" value="MBJ7598488.1"/>
    <property type="molecule type" value="Genomic_DNA"/>
</dbReference>
<evidence type="ECO:0000313" key="3">
    <source>
        <dbReference type="Proteomes" id="UP000612893"/>
    </source>
</evidence>
<dbReference type="RefSeq" id="WP_338201531.1">
    <property type="nucleotide sequence ID" value="NZ_JAEKNR010000113.1"/>
</dbReference>
<dbReference type="GO" id="GO:0032259">
    <property type="term" value="P:methylation"/>
    <property type="evidence" value="ECO:0007669"/>
    <property type="project" value="UniProtKB-KW"/>
</dbReference>
<dbReference type="SUPFAM" id="SSF53335">
    <property type="entry name" value="S-adenosyl-L-methionine-dependent methyltransferases"/>
    <property type="match status" value="1"/>
</dbReference>
<dbReference type="Pfam" id="PF13649">
    <property type="entry name" value="Methyltransf_25"/>
    <property type="match status" value="1"/>
</dbReference>
<dbReference type="PANTHER" id="PTHR42912">
    <property type="entry name" value="METHYLTRANSFERASE"/>
    <property type="match status" value="1"/>
</dbReference>
<keyword evidence="3" id="KW-1185">Reference proteome</keyword>
<protein>
    <submittedName>
        <fullName evidence="2">Methyltransferase domain-containing protein</fullName>
    </submittedName>
</protein>
<dbReference type="InterPro" id="IPR041698">
    <property type="entry name" value="Methyltransf_25"/>
</dbReference>
<dbReference type="AlphaFoldDB" id="A0A934N8Z7"/>
<dbReference type="CDD" id="cd02440">
    <property type="entry name" value="AdoMet_MTases"/>
    <property type="match status" value="1"/>
</dbReference>
<dbReference type="GO" id="GO:0008168">
    <property type="term" value="F:methyltransferase activity"/>
    <property type="evidence" value="ECO:0007669"/>
    <property type="project" value="UniProtKB-KW"/>
</dbReference>
<keyword evidence="2" id="KW-0808">Transferase</keyword>
<proteinExistence type="predicted"/>
<name>A0A934N8Z7_9BACT</name>
<dbReference type="InterPro" id="IPR050508">
    <property type="entry name" value="Methyltransf_Superfamily"/>
</dbReference>
<feature type="domain" description="Methyltransferase" evidence="1">
    <location>
        <begin position="66"/>
        <end position="162"/>
    </location>
</feature>
<keyword evidence="2" id="KW-0489">Methyltransferase</keyword>